<evidence type="ECO:0000313" key="2">
    <source>
        <dbReference type="Proteomes" id="UP001139158"/>
    </source>
</evidence>
<dbReference type="Proteomes" id="UP001139158">
    <property type="component" value="Unassembled WGS sequence"/>
</dbReference>
<sequence length="126" mass="13417">MGENRWDIQVQGVRSLLHDCSGLVAECEPAKDAAQEALNALETALASCPEVADAVDRLRFDVLANDMTDILVRCNNAVQGTLESVNAYEAGDREMADNARKAASLAESSAAWNAPVPGGAGRWMVQ</sequence>
<dbReference type="AlphaFoldDB" id="A0A9X1SC45"/>
<gene>
    <name evidence="1" type="ORF">LJ757_08110</name>
</gene>
<dbReference type="InterPro" id="IPR045436">
    <property type="entry name" value="DUF6507"/>
</dbReference>
<dbReference type="Pfam" id="PF20117">
    <property type="entry name" value="DUF6507"/>
    <property type="match status" value="1"/>
</dbReference>
<dbReference type="EMBL" id="JAJFZV010000007">
    <property type="protein sequence ID" value="MCC3297763.1"/>
    <property type="molecule type" value="Genomic_DNA"/>
</dbReference>
<reference evidence="1" key="1">
    <citation type="submission" date="2021-10" db="EMBL/GenBank/DDBJ databases">
        <title>Novel species in genus Arthrobacter.</title>
        <authorList>
            <person name="Liu Y."/>
        </authorList>
    </citation>
    <scope>NUCLEOTIDE SEQUENCE</scope>
    <source>
        <strain evidence="1">Zg-Y453</strain>
    </source>
</reference>
<name>A0A9X1SC45_9MICC</name>
<organism evidence="1 2">
    <name type="scientific">Arthrobacter caoxuetaonis</name>
    <dbReference type="NCBI Taxonomy" id="2886935"/>
    <lineage>
        <taxon>Bacteria</taxon>
        <taxon>Bacillati</taxon>
        <taxon>Actinomycetota</taxon>
        <taxon>Actinomycetes</taxon>
        <taxon>Micrococcales</taxon>
        <taxon>Micrococcaceae</taxon>
        <taxon>Arthrobacter</taxon>
    </lineage>
</organism>
<protein>
    <submittedName>
        <fullName evidence="1">DUF6507 family protein</fullName>
    </submittedName>
</protein>
<keyword evidence="2" id="KW-1185">Reference proteome</keyword>
<accession>A0A9X1SC45</accession>
<proteinExistence type="predicted"/>
<comment type="caution">
    <text evidence="1">The sequence shown here is derived from an EMBL/GenBank/DDBJ whole genome shotgun (WGS) entry which is preliminary data.</text>
</comment>
<dbReference type="RefSeq" id="WP_227895640.1">
    <property type="nucleotide sequence ID" value="NZ_CP099466.1"/>
</dbReference>
<evidence type="ECO:0000313" key="1">
    <source>
        <dbReference type="EMBL" id="MCC3297763.1"/>
    </source>
</evidence>